<dbReference type="InterPro" id="IPR029056">
    <property type="entry name" value="Ribokinase-like"/>
</dbReference>
<dbReference type="PANTHER" id="PTHR20858:SF17">
    <property type="entry name" value="HYDROXYMETHYLPYRIMIDINE_PHOSPHOMETHYLPYRIMIDINE KINASE THI20-RELATED"/>
    <property type="match status" value="1"/>
</dbReference>
<accession>A0A2V1GUM4</accession>
<dbReference type="AlphaFoldDB" id="A0A2V1GUM4"/>
<dbReference type="GO" id="GO:0009228">
    <property type="term" value="P:thiamine biosynthetic process"/>
    <property type="evidence" value="ECO:0007669"/>
    <property type="project" value="InterPro"/>
</dbReference>
<dbReference type="GO" id="GO:0008972">
    <property type="term" value="F:phosphomethylpyrimidine kinase activity"/>
    <property type="evidence" value="ECO:0007669"/>
    <property type="project" value="InterPro"/>
</dbReference>
<comment type="pathway">
    <text evidence="1">Cofactor biosynthesis; thiamine diphosphate biosynthesis.</text>
</comment>
<dbReference type="InterPro" id="IPR013749">
    <property type="entry name" value="PM/HMP-P_kinase-1"/>
</dbReference>
<reference evidence="9 10" key="1">
    <citation type="submission" date="2018-04" db="EMBL/GenBank/DDBJ databases">
        <title>Thalassorhabdus spongiae gen. nov., sp. nov., isolated from a marine sponge in South-West Iceland.</title>
        <authorList>
            <person name="Knobloch S."/>
            <person name="Daussin A."/>
            <person name="Johannsson R."/>
            <person name="Marteinsson V.T."/>
        </authorList>
    </citation>
    <scope>NUCLEOTIDE SEQUENCE [LARGE SCALE GENOMIC DNA]</scope>
    <source>
        <strain evidence="9 10">Hp12</strain>
    </source>
</reference>
<organism evidence="9 10">
    <name type="scientific">Pelagibaculum spongiae</name>
    <dbReference type="NCBI Taxonomy" id="2080658"/>
    <lineage>
        <taxon>Bacteria</taxon>
        <taxon>Pseudomonadati</taxon>
        <taxon>Pseudomonadota</taxon>
        <taxon>Gammaproteobacteria</taxon>
        <taxon>Oceanospirillales</taxon>
        <taxon>Pelagibaculum</taxon>
    </lineage>
</organism>
<feature type="compositionally biased region" description="Basic and acidic residues" evidence="7">
    <location>
        <begin position="10"/>
        <end position="20"/>
    </location>
</feature>
<evidence type="ECO:0000256" key="5">
    <source>
        <dbReference type="ARBA" id="ARBA00022777"/>
    </source>
</evidence>
<dbReference type="OrthoDB" id="9810880at2"/>
<comment type="caution">
    <text evidence="9">The sequence shown here is derived from an EMBL/GenBank/DDBJ whole genome shotgun (WGS) entry which is preliminary data.</text>
</comment>
<evidence type="ECO:0000256" key="7">
    <source>
        <dbReference type="SAM" id="MobiDB-lite"/>
    </source>
</evidence>
<evidence type="ECO:0000256" key="6">
    <source>
        <dbReference type="ARBA" id="ARBA00022840"/>
    </source>
</evidence>
<proteinExistence type="predicted"/>
<feature type="domain" description="Pyridoxamine kinase/Phosphomethylpyrimidine kinase" evidence="8">
    <location>
        <begin position="32"/>
        <end position="280"/>
    </location>
</feature>
<dbReference type="GO" id="GO:0005829">
    <property type="term" value="C:cytosol"/>
    <property type="evidence" value="ECO:0007669"/>
    <property type="project" value="TreeGrafter"/>
</dbReference>
<dbReference type="RefSeq" id="WP_116687392.1">
    <property type="nucleotide sequence ID" value="NZ_CAWNYD010000004.1"/>
</dbReference>
<dbReference type="GO" id="GO:0005524">
    <property type="term" value="F:ATP binding"/>
    <property type="evidence" value="ECO:0007669"/>
    <property type="project" value="UniProtKB-KW"/>
</dbReference>
<dbReference type="UniPathway" id="UPA00060">
    <property type="reaction ID" value="UER00138"/>
</dbReference>
<keyword evidence="6" id="KW-0067">ATP-binding</keyword>
<feature type="region of interest" description="Disordered" evidence="7">
    <location>
        <begin position="1"/>
        <end position="20"/>
    </location>
</feature>
<dbReference type="FunFam" id="3.40.1190.20:FF:000003">
    <property type="entry name" value="Phosphomethylpyrimidine kinase ThiD"/>
    <property type="match status" value="1"/>
</dbReference>
<dbReference type="Gene3D" id="3.40.1190.20">
    <property type="match status" value="1"/>
</dbReference>
<dbReference type="PANTHER" id="PTHR20858">
    <property type="entry name" value="PHOSPHOMETHYLPYRIMIDINE KINASE"/>
    <property type="match status" value="1"/>
</dbReference>
<dbReference type="Proteomes" id="UP000244906">
    <property type="component" value="Unassembled WGS sequence"/>
</dbReference>
<keyword evidence="4" id="KW-0547">Nucleotide-binding</keyword>
<dbReference type="CDD" id="cd01169">
    <property type="entry name" value="HMPP_kinase"/>
    <property type="match status" value="1"/>
</dbReference>
<dbReference type="GO" id="GO:0008902">
    <property type="term" value="F:hydroxymethylpyrimidine kinase activity"/>
    <property type="evidence" value="ECO:0007669"/>
    <property type="project" value="UniProtKB-EC"/>
</dbReference>
<evidence type="ECO:0000259" key="8">
    <source>
        <dbReference type="Pfam" id="PF08543"/>
    </source>
</evidence>
<dbReference type="SUPFAM" id="SSF53613">
    <property type="entry name" value="Ribokinase-like"/>
    <property type="match status" value="1"/>
</dbReference>
<dbReference type="EC" id="2.7.1.49" evidence="2"/>
<evidence type="ECO:0000256" key="4">
    <source>
        <dbReference type="ARBA" id="ARBA00022741"/>
    </source>
</evidence>
<protein>
    <recommendedName>
        <fullName evidence="2">hydroxymethylpyrimidine kinase</fullName>
        <ecNumber evidence="2">2.7.1.49</ecNumber>
    </recommendedName>
</protein>
<keyword evidence="10" id="KW-1185">Reference proteome</keyword>
<evidence type="ECO:0000313" key="9">
    <source>
        <dbReference type="EMBL" id="PVZ69010.1"/>
    </source>
</evidence>
<dbReference type="GO" id="GO:0009229">
    <property type="term" value="P:thiamine diphosphate biosynthetic process"/>
    <property type="evidence" value="ECO:0007669"/>
    <property type="project" value="UniProtKB-UniPathway"/>
</dbReference>
<evidence type="ECO:0000313" key="10">
    <source>
        <dbReference type="Proteomes" id="UP000244906"/>
    </source>
</evidence>
<dbReference type="InterPro" id="IPR004399">
    <property type="entry name" value="HMP/HMP-P_kinase_dom"/>
</dbReference>
<keyword evidence="5 9" id="KW-0418">Kinase</keyword>
<dbReference type="NCBIfam" id="TIGR00097">
    <property type="entry name" value="HMP-P_kinase"/>
    <property type="match status" value="1"/>
</dbReference>
<name>A0A2V1GUM4_9GAMM</name>
<evidence type="ECO:0000256" key="1">
    <source>
        <dbReference type="ARBA" id="ARBA00004948"/>
    </source>
</evidence>
<dbReference type="EMBL" id="QDDL01000004">
    <property type="protein sequence ID" value="PVZ69010.1"/>
    <property type="molecule type" value="Genomic_DNA"/>
</dbReference>
<keyword evidence="3" id="KW-0808">Transferase</keyword>
<dbReference type="Pfam" id="PF08543">
    <property type="entry name" value="Phos_pyr_kin"/>
    <property type="match status" value="1"/>
</dbReference>
<sequence>MIQPTTSRHPTPDQSKKTEHKTPIILTIAGSDSGGGAGIQADIKAISATGSYACSVITALTAQNTLAVKGILPISADFIQQQLTAVFDDLNIQAIKIGMLAEAKIIQTIASFLEQYPTIPIVLDPVMVATSGDLLLEQSAIHNLKQRLVPLASIITPNLPEAAALTDQAVPQNQQQMLNLINQLRQLDAQAILLKGGHLQSDSTSNDLLIINQKIIQLSSPRIETENTHGTGCSLSAAIASFIAQGQLLQQAVHSAKAWLTGALAHADQLHIGQGHGPVHHFYQQHNQKQLPLDLSSVAIKQLDL</sequence>
<gene>
    <name evidence="9" type="primary">thiD</name>
    <name evidence="9" type="ORF">DC094_12255</name>
</gene>
<evidence type="ECO:0000256" key="2">
    <source>
        <dbReference type="ARBA" id="ARBA00012135"/>
    </source>
</evidence>
<evidence type="ECO:0000256" key="3">
    <source>
        <dbReference type="ARBA" id="ARBA00022679"/>
    </source>
</evidence>